<evidence type="ECO:0000313" key="3">
    <source>
        <dbReference type="Proteomes" id="UP000230002"/>
    </source>
</evidence>
<dbReference type="OrthoDB" id="4849794at2759"/>
<dbReference type="EMBL" id="AYKW01000045">
    <property type="protein sequence ID" value="PIL25859.1"/>
    <property type="molecule type" value="Genomic_DNA"/>
</dbReference>
<reference evidence="2 3" key="1">
    <citation type="journal article" date="2015" name="Sci. Rep.">
        <title>Chromosome-level genome map provides insights into diverse defense mechanisms in the medicinal fungus Ganoderma sinense.</title>
        <authorList>
            <person name="Zhu Y."/>
            <person name="Xu J."/>
            <person name="Sun C."/>
            <person name="Zhou S."/>
            <person name="Xu H."/>
            <person name="Nelson D.R."/>
            <person name="Qian J."/>
            <person name="Song J."/>
            <person name="Luo H."/>
            <person name="Xiang L."/>
            <person name="Li Y."/>
            <person name="Xu Z."/>
            <person name="Ji A."/>
            <person name="Wang L."/>
            <person name="Lu S."/>
            <person name="Hayward A."/>
            <person name="Sun W."/>
            <person name="Li X."/>
            <person name="Schwartz D.C."/>
            <person name="Wang Y."/>
            <person name="Chen S."/>
        </authorList>
    </citation>
    <scope>NUCLEOTIDE SEQUENCE [LARGE SCALE GENOMIC DNA]</scope>
    <source>
        <strain evidence="2 3">ZZ0214-1</strain>
    </source>
</reference>
<accession>A0A2G8RWG6</accession>
<evidence type="ECO:0000256" key="1">
    <source>
        <dbReference type="SAM" id="MobiDB-lite"/>
    </source>
</evidence>
<protein>
    <submittedName>
        <fullName evidence="2">Uncharacterized protein</fullName>
    </submittedName>
</protein>
<keyword evidence="3" id="KW-1185">Reference proteome</keyword>
<sequence length="152" mass="16378">MESTSEINEVGGDNIESRASDNFCPNPTLTIDPFNHYGNRYVDISAGGPSPFTWAATSDHSRAKISLSGGSISPSAPEQRVFLSVDWRKVAEVQSAKIIFKATVPGQKSMQSSVTLQANHTAVSSGFHGELSIPPVIQTVQRVLRFGDPPTY</sequence>
<name>A0A2G8RWG6_9APHY</name>
<feature type="region of interest" description="Disordered" evidence="1">
    <location>
        <begin position="1"/>
        <end position="22"/>
    </location>
</feature>
<proteinExistence type="predicted"/>
<dbReference type="AlphaFoldDB" id="A0A2G8RWG6"/>
<comment type="caution">
    <text evidence="2">The sequence shown here is derived from an EMBL/GenBank/DDBJ whole genome shotgun (WGS) entry which is preliminary data.</text>
</comment>
<dbReference type="Proteomes" id="UP000230002">
    <property type="component" value="Unassembled WGS sequence"/>
</dbReference>
<dbReference type="STRING" id="1077348.A0A2G8RWG6"/>
<organism evidence="2 3">
    <name type="scientific">Ganoderma sinense ZZ0214-1</name>
    <dbReference type="NCBI Taxonomy" id="1077348"/>
    <lineage>
        <taxon>Eukaryota</taxon>
        <taxon>Fungi</taxon>
        <taxon>Dikarya</taxon>
        <taxon>Basidiomycota</taxon>
        <taxon>Agaricomycotina</taxon>
        <taxon>Agaricomycetes</taxon>
        <taxon>Polyporales</taxon>
        <taxon>Polyporaceae</taxon>
        <taxon>Ganoderma</taxon>
    </lineage>
</organism>
<evidence type="ECO:0000313" key="2">
    <source>
        <dbReference type="EMBL" id="PIL25859.1"/>
    </source>
</evidence>
<gene>
    <name evidence="2" type="ORF">GSI_11612</name>
</gene>